<sequence>MSAGTFAERYAALAEVRAAHPEAVARAAARRVRPSGPPGASGPLMIIAADHPARGALRAGSDPLAMADRRDLLERMCAALARPGVNGVLGTPDVLEDLLLLGALDGKLAVGSMNRGGLAGASFEIDDRFTAYSAPAIAAAGLDGGKMLLRVDPADPATARTLEACGRAVTDLAAHGLMAMVEPFMSGRGEDGRVRNELTAEAMIRAVAIASGLGATSARTWLKVPVVPEMERVMAASTLPALLLGGEVSADPDAALAGWREALKLPTVRGLVIGRSLLYPPGGDVAAAVDAAVAALGTPARRTE</sequence>
<dbReference type="Proteomes" id="UP000666915">
    <property type="component" value="Unassembled WGS sequence"/>
</dbReference>
<comment type="caution">
    <text evidence="2">The sequence shown here is derived from an EMBL/GenBank/DDBJ whole genome shotgun (WGS) entry which is preliminary data.</text>
</comment>
<protein>
    <submittedName>
        <fullName evidence="2">Aldolase</fullName>
    </submittedName>
</protein>
<keyword evidence="3" id="KW-1185">Reference proteome</keyword>
<dbReference type="InterPro" id="IPR013785">
    <property type="entry name" value="Aldolase_TIM"/>
</dbReference>
<dbReference type="EMBL" id="JAGEOK010000016">
    <property type="protein sequence ID" value="MBO2440754.1"/>
    <property type="molecule type" value="Genomic_DNA"/>
</dbReference>
<dbReference type="Gene3D" id="3.20.20.70">
    <property type="entry name" value="Aldolase class I"/>
    <property type="match status" value="1"/>
</dbReference>
<dbReference type="InterPro" id="IPR054574">
    <property type="entry name" value="Cgl0159_dom"/>
</dbReference>
<proteinExistence type="predicted"/>
<evidence type="ECO:0000313" key="2">
    <source>
        <dbReference type="EMBL" id="MBO2440754.1"/>
    </source>
</evidence>
<dbReference type="SUPFAM" id="SSF51569">
    <property type="entry name" value="Aldolase"/>
    <property type="match status" value="1"/>
</dbReference>
<accession>A0ABS3R587</accession>
<evidence type="ECO:0000313" key="3">
    <source>
        <dbReference type="Proteomes" id="UP000666915"/>
    </source>
</evidence>
<reference evidence="2 3" key="1">
    <citation type="submission" date="2021-03" db="EMBL/GenBank/DDBJ databases">
        <authorList>
            <person name="Kanchanasin P."/>
            <person name="Saeng-In P."/>
            <person name="Phongsopitanun W."/>
            <person name="Yuki M."/>
            <person name="Kudo T."/>
            <person name="Ohkuma M."/>
            <person name="Tanasupawat S."/>
        </authorList>
    </citation>
    <scope>NUCLEOTIDE SEQUENCE [LARGE SCALE GENOMIC DNA]</scope>
    <source>
        <strain evidence="2 3">L46</strain>
    </source>
</reference>
<organism evidence="2 3">
    <name type="scientific">Actinomadura nitritigenes</name>
    <dbReference type="NCBI Taxonomy" id="134602"/>
    <lineage>
        <taxon>Bacteria</taxon>
        <taxon>Bacillati</taxon>
        <taxon>Actinomycetota</taxon>
        <taxon>Actinomycetes</taxon>
        <taxon>Streptosporangiales</taxon>
        <taxon>Thermomonosporaceae</taxon>
        <taxon>Actinomadura</taxon>
    </lineage>
</organism>
<dbReference type="Pfam" id="PF22649">
    <property type="entry name" value="Cgl0159"/>
    <property type="match status" value="1"/>
</dbReference>
<evidence type="ECO:0000259" key="1">
    <source>
        <dbReference type="Pfam" id="PF22649"/>
    </source>
</evidence>
<dbReference type="RefSeq" id="WP_208269144.1">
    <property type="nucleotide sequence ID" value="NZ_JAGEOK010000016.1"/>
</dbReference>
<name>A0ABS3R587_9ACTN</name>
<feature type="domain" description="Cgl0159-like" evidence="1">
    <location>
        <begin position="43"/>
        <end position="293"/>
    </location>
</feature>
<gene>
    <name evidence="2" type="ORF">J4557_24820</name>
</gene>